<evidence type="ECO:0000313" key="1">
    <source>
        <dbReference type="EMBL" id="RNA38483.1"/>
    </source>
</evidence>
<proteinExistence type="predicted"/>
<keyword evidence="2" id="KW-1185">Reference proteome</keyword>
<dbReference type="Proteomes" id="UP000276133">
    <property type="component" value="Unassembled WGS sequence"/>
</dbReference>
<dbReference type="AlphaFoldDB" id="A0A3M7SRQ9"/>
<reference evidence="1 2" key="1">
    <citation type="journal article" date="2018" name="Sci. Rep.">
        <title>Genomic signatures of local adaptation to the degree of environmental predictability in rotifers.</title>
        <authorList>
            <person name="Franch-Gras L."/>
            <person name="Hahn C."/>
            <person name="Garcia-Roger E.M."/>
            <person name="Carmona M.J."/>
            <person name="Serra M."/>
            <person name="Gomez A."/>
        </authorList>
    </citation>
    <scope>NUCLEOTIDE SEQUENCE [LARGE SCALE GENOMIC DNA]</scope>
    <source>
        <strain evidence="1">HYR1</strain>
    </source>
</reference>
<protein>
    <submittedName>
        <fullName evidence="1">Uncharacterized protein</fullName>
    </submittedName>
</protein>
<gene>
    <name evidence="1" type="ORF">BpHYR1_048895</name>
</gene>
<accession>A0A3M7SRQ9</accession>
<comment type="caution">
    <text evidence="1">The sequence shown here is derived from an EMBL/GenBank/DDBJ whole genome shotgun (WGS) entry which is preliminary data.</text>
</comment>
<dbReference type="EMBL" id="REGN01000865">
    <property type="protein sequence ID" value="RNA38483.1"/>
    <property type="molecule type" value="Genomic_DNA"/>
</dbReference>
<name>A0A3M7SRQ9_BRAPC</name>
<sequence length="66" mass="7954">MNGITICSRSLKERIKRYKFNCRANLNFFSDSIVGRIYLHHPKMHVLYLSVLIYLDKFFCHLVNEF</sequence>
<organism evidence="1 2">
    <name type="scientific">Brachionus plicatilis</name>
    <name type="common">Marine rotifer</name>
    <name type="synonym">Brachionus muelleri</name>
    <dbReference type="NCBI Taxonomy" id="10195"/>
    <lineage>
        <taxon>Eukaryota</taxon>
        <taxon>Metazoa</taxon>
        <taxon>Spiralia</taxon>
        <taxon>Gnathifera</taxon>
        <taxon>Rotifera</taxon>
        <taxon>Eurotatoria</taxon>
        <taxon>Monogononta</taxon>
        <taxon>Pseudotrocha</taxon>
        <taxon>Ploima</taxon>
        <taxon>Brachionidae</taxon>
        <taxon>Brachionus</taxon>
    </lineage>
</organism>
<evidence type="ECO:0000313" key="2">
    <source>
        <dbReference type="Proteomes" id="UP000276133"/>
    </source>
</evidence>